<proteinExistence type="predicted"/>
<dbReference type="PANTHER" id="PTHR12788:SF10">
    <property type="entry name" value="PROTEIN-TYROSINE SULFOTRANSFERASE"/>
    <property type="match status" value="1"/>
</dbReference>
<dbReference type="AlphaFoldDB" id="A0AAW9DVJ6"/>
<dbReference type="Gene3D" id="1.25.40.10">
    <property type="entry name" value="Tetratricopeptide repeat domain"/>
    <property type="match status" value="1"/>
</dbReference>
<dbReference type="Gene3D" id="3.40.50.300">
    <property type="entry name" value="P-loop containing nucleotide triphosphate hydrolases"/>
    <property type="match status" value="1"/>
</dbReference>
<dbReference type="SMART" id="SM00028">
    <property type="entry name" value="TPR"/>
    <property type="match status" value="3"/>
</dbReference>
<keyword evidence="1" id="KW-0808">Transferase</keyword>
<dbReference type="InterPro" id="IPR011990">
    <property type="entry name" value="TPR-like_helical_dom_sf"/>
</dbReference>
<sequence length="624" mass="66920">MSATTLSIRTEIDPTPCTCGSGLRAVRCCRLTSAGLPDPANHAVLDPLLETARTARTANHNREAERHLLQLLDLAPHHREGLRLLFEIRRGEGRMAAAEALIARIAALPPDVAAAHVQHAQLLINQGRHAEAEAPSRRAATLMPRDPTIQHILGIVFTETGRLAAGERHYRMALAFGDGRDAALLGNLAWNLRQQGRLDEAAATYEATLALRRENARGLAGYAQVEAGRLRLDAAEALLNEASGLAPSDRMIAVLAALTRLHRGDPEAALARIEATAAAIAPQSLVATEYAAKGQALERLGRYEEAWACYVAGRNFQRERAKRAFDPAPIASRLAAVKSLFMADRLAGLGRPGPIAGAATPVFLLGTPRAGTSLLEQMLMQSPAIDPADTRAPLPELSRLLPALVSGFGGEALGFPEALLATAAGEQRDILPMLANRYQALLRAAGATTGETRFVTDRNPDLPWLLGFAAALFPLAPVIHVIRHPLDALVSAFAQDKLYEGNAGVTLRGMATLFDAQMSAIGQVRGQTTLRYLPVRYEDLVRRPAATLQSVLDFIGMAADAGELLTAPPRAVPRVPAHRAVHRAAHEGAVGRYRRFGDVFGEAMPLLSPWIAQLGYGEQRDLAA</sequence>
<dbReference type="Pfam" id="PF13469">
    <property type="entry name" value="Sulfotransfer_3"/>
    <property type="match status" value="1"/>
</dbReference>
<dbReference type="SUPFAM" id="SSF52540">
    <property type="entry name" value="P-loop containing nucleoside triphosphate hydrolases"/>
    <property type="match status" value="1"/>
</dbReference>
<name>A0AAW9DVJ6_ACIAO</name>
<dbReference type="RefSeq" id="WP_319615011.1">
    <property type="nucleotide sequence ID" value="NZ_JAWXYB010000018.1"/>
</dbReference>
<protein>
    <submittedName>
        <fullName evidence="2">Sulfotransferase</fullName>
    </submittedName>
</protein>
<dbReference type="EMBL" id="JAWXYB010000018">
    <property type="protein sequence ID" value="MDX5932165.1"/>
    <property type="molecule type" value="Genomic_DNA"/>
</dbReference>
<evidence type="ECO:0000256" key="1">
    <source>
        <dbReference type="ARBA" id="ARBA00022679"/>
    </source>
</evidence>
<dbReference type="SUPFAM" id="SSF48452">
    <property type="entry name" value="TPR-like"/>
    <property type="match status" value="1"/>
</dbReference>
<dbReference type="GO" id="GO:0008476">
    <property type="term" value="F:protein-tyrosine sulfotransferase activity"/>
    <property type="evidence" value="ECO:0007669"/>
    <property type="project" value="InterPro"/>
</dbReference>
<dbReference type="InterPro" id="IPR019734">
    <property type="entry name" value="TPR_rpt"/>
</dbReference>
<dbReference type="InterPro" id="IPR026634">
    <property type="entry name" value="TPST-like"/>
</dbReference>
<evidence type="ECO:0000313" key="2">
    <source>
        <dbReference type="EMBL" id="MDX5932165.1"/>
    </source>
</evidence>
<keyword evidence="3" id="KW-1185">Reference proteome</keyword>
<comment type="caution">
    <text evidence="2">The sequence shown here is derived from an EMBL/GenBank/DDBJ whole genome shotgun (WGS) entry which is preliminary data.</text>
</comment>
<reference evidence="2 3" key="1">
    <citation type="submission" date="2023-11" db="EMBL/GenBank/DDBJ databases">
        <title>MicrobeMod: A computational toolkit for identifying prokaryotic methylation and restriction-modification with nanopore sequencing.</title>
        <authorList>
            <person name="Crits-Christoph A."/>
            <person name="Kang S.C."/>
            <person name="Lee H."/>
            <person name="Ostrov N."/>
        </authorList>
    </citation>
    <scope>NUCLEOTIDE SEQUENCE [LARGE SCALE GENOMIC DNA]</scope>
    <source>
        <strain evidence="2 3">DSMZ 700</strain>
    </source>
</reference>
<dbReference type="PANTHER" id="PTHR12788">
    <property type="entry name" value="PROTEIN-TYROSINE SULFOTRANSFERASE 2"/>
    <property type="match status" value="1"/>
</dbReference>
<gene>
    <name evidence="2" type="ORF">SIL87_15515</name>
</gene>
<dbReference type="InterPro" id="IPR027417">
    <property type="entry name" value="P-loop_NTPase"/>
</dbReference>
<dbReference type="Pfam" id="PF13432">
    <property type="entry name" value="TPR_16"/>
    <property type="match status" value="2"/>
</dbReference>
<evidence type="ECO:0000313" key="3">
    <source>
        <dbReference type="Proteomes" id="UP001279553"/>
    </source>
</evidence>
<dbReference type="Proteomes" id="UP001279553">
    <property type="component" value="Unassembled WGS sequence"/>
</dbReference>
<accession>A0AAW9DVJ6</accession>
<organism evidence="2 3">
    <name type="scientific">Acidiphilium acidophilum</name>
    <name type="common">Thiobacillus acidophilus</name>
    <dbReference type="NCBI Taxonomy" id="76588"/>
    <lineage>
        <taxon>Bacteria</taxon>
        <taxon>Pseudomonadati</taxon>
        <taxon>Pseudomonadota</taxon>
        <taxon>Alphaproteobacteria</taxon>
        <taxon>Acetobacterales</taxon>
        <taxon>Acidocellaceae</taxon>
        <taxon>Acidiphilium</taxon>
    </lineage>
</organism>